<name>W6XUX4_COCC2</name>
<dbReference type="HOGENOM" id="CLU_3001904_0_0_1"/>
<evidence type="ECO:0000313" key="2">
    <source>
        <dbReference type="Proteomes" id="UP000053841"/>
    </source>
</evidence>
<feature type="non-terminal residue" evidence="1">
    <location>
        <position position="1"/>
    </location>
</feature>
<dbReference type="Proteomes" id="UP000053841">
    <property type="component" value="Unassembled WGS sequence"/>
</dbReference>
<dbReference type="KEGG" id="bze:COCCADRAFT_101839"/>
<reference evidence="1 2" key="1">
    <citation type="journal article" date="2013" name="PLoS Genet.">
        <title>Comparative genome structure, secondary metabolite, and effector coding capacity across Cochliobolus pathogens.</title>
        <authorList>
            <person name="Condon B.J."/>
            <person name="Leng Y."/>
            <person name="Wu D."/>
            <person name="Bushley K.E."/>
            <person name="Ohm R.A."/>
            <person name="Otillar R."/>
            <person name="Martin J."/>
            <person name="Schackwitz W."/>
            <person name="Grimwood J."/>
            <person name="MohdZainudin N."/>
            <person name="Xue C."/>
            <person name="Wang R."/>
            <person name="Manning V.A."/>
            <person name="Dhillon B."/>
            <person name="Tu Z.J."/>
            <person name="Steffenson B.J."/>
            <person name="Salamov A."/>
            <person name="Sun H."/>
            <person name="Lowry S."/>
            <person name="LaButti K."/>
            <person name="Han J."/>
            <person name="Copeland A."/>
            <person name="Lindquist E."/>
            <person name="Barry K."/>
            <person name="Schmutz J."/>
            <person name="Baker S.E."/>
            <person name="Ciuffetti L.M."/>
            <person name="Grigoriev I.V."/>
            <person name="Zhong S."/>
            <person name="Turgeon B.G."/>
        </authorList>
    </citation>
    <scope>NUCLEOTIDE SEQUENCE [LARGE SCALE GENOMIC DNA]</scope>
    <source>
        <strain evidence="1 2">26-R-13</strain>
    </source>
</reference>
<accession>W6XUX4</accession>
<sequence length="57" mass="6294">HTCAHMHRLRSALPHTEAAPRVPHARLPLSTAYQQGAAMLCLPQRAFLKGLSPFKAH</sequence>
<protein>
    <submittedName>
        <fullName evidence="1">Uncharacterized protein</fullName>
    </submittedName>
</protein>
<evidence type="ECO:0000313" key="1">
    <source>
        <dbReference type="EMBL" id="EUC31227.1"/>
    </source>
</evidence>
<proteinExistence type="predicted"/>
<dbReference type="RefSeq" id="XP_007714469.1">
    <property type="nucleotide sequence ID" value="XM_007716279.1"/>
</dbReference>
<keyword evidence="2" id="KW-1185">Reference proteome</keyword>
<gene>
    <name evidence="1" type="ORF">COCCADRAFT_101839</name>
</gene>
<dbReference type="EMBL" id="KI964670">
    <property type="protein sequence ID" value="EUC31227.1"/>
    <property type="molecule type" value="Genomic_DNA"/>
</dbReference>
<dbReference type="GeneID" id="19142442"/>
<organism evidence="1 2">
    <name type="scientific">Cochliobolus carbonum (strain 26-R-13)</name>
    <name type="common">Maize leaf spot fungus</name>
    <name type="synonym">Bipolaris zeicola</name>
    <dbReference type="NCBI Taxonomy" id="930089"/>
    <lineage>
        <taxon>Eukaryota</taxon>
        <taxon>Fungi</taxon>
        <taxon>Dikarya</taxon>
        <taxon>Ascomycota</taxon>
        <taxon>Pezizomycotina</taxon>
        <taxon>Dothideomycetes</taxon>
        <taxon>Pleosporomycetidae</taxon>
        <taxon>Pleosporales</taxon>
        <taxon>Pleosporineae</taxon>
        <taxon>Pleosporaceae</taxon>
        <taxon>Bipolaris</taxon>
    </lineage>
</organism>
<dbReference type="AlphaFoldDB" id="W6XUX4"/>